<accession>A0A7S4CMQ2</accession>
<dbReference type="Gene3D" id="1.10.287.110">
    <property type="entry name" value="DnaJ domain"/>
    <property type="match status" value="1"/>
</dbReference>
<sequence length="331" mass="38288">MQHFVARGPLYSGSVQDSGSRTMLRNAAKTGPRKPTKKEVIDEGNAGGYTPGRQVYRGLRQDELEAHFEELQNEGICFRRCMFFVIVATVFFLLWLKWDKESMVAEPMQAKIQGSNEEGGEDLTDKYYDMLNVKKEDRARREKVEEAYKQKLEEVQGKDAKDCPECNNQLVQLQDAYNALSTHVVNDYHKVLNVNKRAGYHDIKKAYQKAKQEAEEGKSSYELAEIKEAFDIMSHPEARIYYNLYAAKPPAMMKHQQKVTHGGWGVEIGMGTFKYAILKAWLDYFDNGWVDIGFFMCIFLVLGIKVWNNRHEFMEKIEQLEAMERMAMEGR</sequence>
<feature type="transmembrane region" description="Helical" evidence="2">
    <location>
        <begin position="288"/>
        <end position="307"/>
    </location>
</feature>
<dbReference type="InterPro" id="IPR001623">
    <property type="entry name" value="DnaJ_domain"/>
</dbReference>
<organism evidence="4">
    <name type="scientific">Eutreptiella gymnastica</name>
    <dbReference type="NCBI Taxonomy" id="73025"/>
    <lineage>
        <taxon>Eukaryota</taxon>
        <taxon>Discoba</taxon>
        <taxon>Euglenozoa</taxon>
        <taxon>Euglenida</taxon>
        <taxon>Spirocuta</taxon>
        <taxon>Euglenophyceae</taxon>
        <taxon>Eutreptiales</taxon>
        <taxon>Eutreptiaceae</taxon>
        <taxon>Eutreptiella</taxon>
    </lineage>
</organism>
<evidence type="ECO:0000256" key="1">
    <source>
        <dbReference type="SAM" id="MobiDB-lite"/>
    </source>
</evidence>
<dbReference type="AlphaFoldDB" id="A0A7S4CMQ2"/>
<protein>
    <recommendedName>
        <fullName evidence="3">J domain-containing protein</fullName>
    </recommendedName>
</protein>
<feature type="transmembrane region" description="Helical" evidence="2">
    <location>
        <begin position="81"/>
        <end position="98"/>
    </location>
</feature>
<feature type="domain" description="J" evidence="3">
    <location>
        <begin position="187"/>
        <end position="246"/>
    </location>
</feature>
<proteinExistence type="predicted"/>
<keyword evidence="2" id="KW-0812">Transmembrane</keyword>
<feature type="compositionally biased region" description="Polar residues" evidence="1">
    <location>
        <begin position="13"/>
        <end position="23"/>
    </location>
</feature>
<evidence type="ECO:0000256" key="2">
    <source>
        <dbReference type="SAM" id="Phobius"/>
    </source>
</evidence>
<dbReference type="InterPro" id="IPR036869">
    <property type="entry name" value="J_dom_sf"/>
</dbReference>
<evidence type="ECO:0000259" key="3">
    <source>
        <dbReference type="PROSITE" id="PS50076"/>
    </source>
</evidence>
<reference evidence="4" key="1">
    <citation type="submission" date="2021-01" db="EMBL/GenBank/DDBJ databases">
        <authorList>
            <person name="Corre E."/>
            <person name="Pelletier E."/>
            <person name="Niang G."/>
            <person name="Scheremetjew M."/>
            <person name="Finn R."/>
            <person name="Kale V."/>
            <person name="Holt S."/>
            <person name="Cochrane G."/>
            <person name="Meng A."/>
            <person name="Brown T."/>
            <person name="Cohen L."/>
        </authorList>
    </citation>
    <scope>NUCLEOTIDE SEQUENCE</scope>
    <source>
        <strain evidence="4">CCMP1594</strain>
    </source>
</reference>
<keyword evidence="2" id="KW-0472">Membrane</keyword>
<keyword evidence="2" id="KW-1133">Transmembrane helix</keyword>
<dbReference type="EMBL" id="HBJA01034097">
    <property type="protein sequence ID" value="CAE0800354.1"/>
    <property type="molecule type" value="Transcribed_RNA"/>
</dbReference>
<dbReference type="PROSITE" id="PS50076">
    <property type="entry name" value="DNAJ_2"/>
    <property type="match status" value="1"/>
</dbReference>
<dbReference type="SUPFAM" id="SSF46565">
    <property type="entry name" value="Chaperone J-domain"/>
    <property type="match status" value="1"/>
</dbReference>
<gene>
    <name evidence="4" type="ORF">EGYM00163_LOCUS11475</name>
</gene>
<feature type="region of interest" description="Disordered" evidence="1">
    <location>
        <begin position="1"/>
        <end position="49"/>
    </location>
</feature>
<name>A0A7S4CMQ2_9EUGL</name>
<evidence type="ECO:0000313" key="4">
    <source>
        <dbReference type="EMBL" id="CAE0800354.1"/>
    </source>
</evidence>